<feature type="coiled-coil region" evidence="5">
    <location>
        <begin position="64"/>
        <end position="109"/>
    </location>
</feature>
<proteinExistence type="predicted"/>
<evidence type="ECO:0000256" key="2">
    <source>
        <dbReference type="ARBA" id="ARBA00022692"/>
    </source>
</evidence>
<dbReference type="PANTHER" id="PTHR41335">
    <property type="entry name" value="MEMBRANE PROTEIN-RELATED"/>
    <property type="match status" value="1"/>
</dbReference>
<evidence type="ECO:0000256" key="6">
    <source>
        <dbReference type="SAM" id="Phobius"/>
    </source>
</evidence>
<keyword evidence="5" id="KW-0175">Coiled coil</keyword>
<evidence type="ECO:0000256" key="3">
    <source>
        <dbReference type="ARBA" id="ARBA00022989"/>
    </source>
</evidence>
<comment type="caution">
    <text evidence="8">The sequence shown here is derived from an EMBL/GenBank/DDBJ whole genome shotgun (WGS) entry which is preliminary data.</text>
</comment>
<evidence type="ECO:0000313" key="8">
    <source>
        <dbReference type="EMBL" id="MFD1736070.1"/>
    </source>
</evidence>
<feature type="domain" description="Lipopolysaccharide assembly protein A" evidence="7">
    <location>
        <begin position="24"/>
        <end position="85"/>
    </location>
</feature>
<keyword evidence="1" id="KW-1003">Cell membrane</keyword>
<dbReference type="PANTHER" id="PTHR41335:SF1">
    <property type="entry name" value="MEMBRANE PROTEIN"/>
    <property type="match status" value="1"/>
</dbReference>
<feature type="transmembrane region" description="Helical" evidence="6">
    <location>
        <begin position="41"/>
        <end position="66"/>
    </location>
</feature>
<name>A0ABW4LLK6_9BACI</name>
<evidence type="ECO:0000256" key="5">
    <source>
        <dbReference type="SAM" id="Coils"/>
    </source>
</evidence>
<keyword evidence="4 6" id="KW-0472">Membrane</keyword>
<evidence type="ECO:0000256" key="1">
    <source>
        <dbReference type="ARBA" id="ARBA00022475"/>
    </source>
</evidence>
<sequence>MKNQWILIVALLFALIVAVFAVVNVNPVRVDYVFGVSEWPLILVILGSAVLGAFAVGAAGIFRLIMLQKNIKQLQKENEQLRKKVNEHVENEQLRKQNYERDIERNRHVIEVDEQQLTEDENLANRE</sequence>
<dbReference type="EMBL" id="JBHUEM010000004">
    <property type="protein sequence ID" value="MFD1736070.1"/>
    <property type="molecule type" value="Genomic_DNA"/>
</dbReference>
<dbReference type="RefSeq" id="WP_377927208.1">
    <property type="nucleotide sequence ID" value="NZ_JBHUEM010000004.1"/>
</dbReference>
<reference evidence="9" key="1">
    <citation type="journal article" date="2019" name="Int. J. Syst. Evol. Microbiol.">
        <title>The Global Catalogue of Microorganisms (GCM) 10K type strain sequencing project: providing services to taxonomists for standard genome sequencing and annotation.</title>
        <authorList>
            <consortium name="The Broad Institute Genomics Platform"/>
            <consortium name="The Broad Institute Genome Sequencing Center for Infectious Disease"/>
            <person name="Wu L."/>
            <person name="Ma J."/>
        </authorList>
    </citation>
    <scope>NUCLEOTIDE SEQUENCE [LARGE SCALE GENOMIC DNA]</scope>
    <source>
        <strain evidence="9">CCUG 49339</strain>
    </source>
</reference>
<dbReference type="InterPro" id="IPR010445">
    <property type="entry name" value="LapA_dom"/>
</dbReference>
<keyword evidence="9" id="KW-1185">Reference proteome</keyword>
<evidence type="ECO:0000313" key="9">
    <source>
        <dbReference type="Proteomes" id="UP001597214"/>
    </source>
</evidence>
<evidence type="ECO:0000256" key="4">
    <source>
        <dbReference type="ARBA" id="ARBA00023136"/>
    </source>
</evidence>
<keyword evidence="2 6" id="KW-0812">Transmembrane</keyword>
<accession>A0ABW4LLK6</accession>
<keyword evidence="3 6" id="KW-1133">Transmembrane helix</keyword>
<dbReference type="Pfam" id="PF06305">
    <property type="entry name" value="LapA_dom"/>
    <property type="match status" value="1"/>
</dbReference>
<organism evidence="8 9">
    <name type="scientific">Bacillus salitolerans</name>
    <dbReference type="NCBI Taxonomy" id="1437434"/>
    <lineage>
        <taxon>Bacteria</taxon>
        <taxon>Bacillati</taxon>
        <taxon>Bacillota</taxon>
        <taxon>Bacilli</taxon>
        <taxon>Bacillales</taxon>
        <taxon>Bacillaceae</taxon>
        <taxon>Bacillus</taxon>
    </lineage>
</organism>
<dbReference type="Proteomes" id="UP001597214">
    <property type="component" value="Unassembled WGS sequence"/>
</dbReference>
<protein>
    <submittedName>
        <fullName evidence="8">Lipopolysaccharide assembly LapA domain-containing protein</fullName>
    </submittedName>
</protein>
<gene>
    <name evidence="8" type="ORF">ACFSCX_05780</name>
</gene>
<evidence type="ECO:0000259" key="7">
    <source>
        <dbReference type="Pfam" id="PF06305"/>
    </source>
</evidence>